<dbReference type="AlphaFoldDB" id="A0A9J6BC69"/>
<organism evidence="5 6">
    <name type="scientific">Polypedilum vanderplanki</name>
    <name type="common">Sleeping chironomid midge</name>
    <dbReference type="NCBI Taxonomy" id="319348"/>
    <lineage>
        <taxon>Eukaryota</taxon>
        <taxon>Metazoa</taxon>
        <taxon>Ecdysozoa</taxon>
        <taxon>Arthropoda</taxon>
        <taxon>Hexapoda</taxon>
        <taxon>Insecta</taxon>
        <taxon>Pterygota</taxon>
        <taxon>Neoptera</taxon>
        <taxon>Endopterygota</taxon>
        <taxon>Diptera</taxon>
        <taxon>Nematocera</taxon>
        <taxon>Chironomoidea</taxon>
        <taxon>Chironomidae</taxon>
        <taxon>Chironominae</taxon>
        <taxon>Polypedilum</taxon>
        <taxon>Polypedilum</taxon>
    </lineage>
</organism>
<evidence type="ECO:0000313" key="6">
    <source>
        <dbReference type="Proteomes" id="UP001107558"/>
    </source>
</evidence>
<dbReference type="GO" id="GO:0005576">
    <property type="term" value="C:extracellular region"/>
    <property type="evidence" value="ECO:0007669"/>
    <property type="project" value="UniProtKB-SubCell"/>
</dbReference>
<reference evidence="5" key="1">
    <citation type="submission" date="2021-03" db="EMBL/GenBank/DDBJ databases">
        <title>Chromosome level genome of the anhydrobiotic midge Polypedilum vanderplanki.</title>
        <authorList>
            <person name="Yoshida Y."/>
            <person name="Kikawada T."/>
            <person name="Gusev O."/>
        </authorList>
    </citation>
    <scope>NUCLEOTIDE SEQUENCE</scope>
    <source>
        <strain evidence="5">NIAS01</strain>
        <tissue evidence="5">Whole body or cell culture</tissue>
    </source>
</reference>
<evidence type="ECO:0000313" key="5">
    <source>
        <dbReference type="EMBL" id="KAG5667147.1"/>
    </source>
</evidence>
<keyword evidence="3" id="KW-0964">Secreted</keyword>
<evidence type="ECO:0000256" key="4">
    <source>
        <dbReference type="SAM" id="SignalP"/>
    </source>
</evidence>
<gene>
    <name evidence="5" type="ORF">PVAND_015144</name>
</gene>
<dbReference type="SUPFAM" id="SSF47565">
    <property type="entry name" value="Insect pheromone/odorant-binding proteins"/>
    <property type="match status" value="1"/>
</dbReference>
<evidence type="ECO:0008006" key="7">
    <source>
        <dbReference type="Google" id="ProtNLM"/>
    </source>
</evidence>
<keyword evidence="6" id="KW-1185">Reference proteome</keyword>
<dbReference type="CDD" id="cd23992">
    <property type="entry name" value="PBP_GOBP"/>
    <property type="match status" value="1"/>
</dbReference>
<comment type="subcellular location">
    <subcellularLocation>
        <location evidence="1">Secreted</location>
    </subcellularLocation>
</comment>
<dbReference type="InterPro" id="IPR036728">
    <property type="entry name" value="PBP_GOBP_sf"/>
</dbReference>
<dbReference type="GO" id="GO:0005549">
    <property type="term" value="F:odorant binding"/>
    <property type="evidence" value="ECO:0007669"/>
    <property type="project" value="InterPro"/>
</dbReference>
<evidence type="ECO:0000256" key="2">
    <source>
        <dbReference type="ARBA" id="ARBA00008098"/>
    </source>
</evidence>
<keyword evidence="4" id="KW-0732">Signal</keyword>
<name>A0A9J6BC69_POLVA</name>
<comment type="similarity">
    <text evidence="2">Belongs to the PBP/GOBP family.</text>
</comment>
<dbReference type="Gene3D" id="1.10.238.20">
    <property type="entry name" value="Pheromone/general odorant binding protein domain"/>
    <property type="match status" value="1"/>
</dbReference>
<protein>
    <recommendedName>
        <fullName evidence="7">Odorant binding protein</fullName>
    </recommendedName>
</protein>
<dbReference type="EMBL" id="JADBJN010000004">
    <property type="protein sequence ID" value="KAG5667147.1"/>
    <property type="molecule type" value="Genomic_DNA"/>
</dbReference>
<feature type="signal peptide" evidence="4">
    <location>
        <begin position="1"/>
        <end position="18"/>
    </location>
</feature>
<evidence type="ECO:0000256" key="3">
    <source>
        <dbReference type="ARBA" id="ARBA00022525"/>
    </source>
</evidence>
<evidence type="ECO:0000256" key="1">
    <source>
        <dbReference type="ARBA" id="ARBA00004613"/>
    </source>
</evidence>
<dbReference type="InterPro" id="IPR006170">
    <property type="entry name" value="PBP/GOBP"/>
</dbReference>
<dbReference type="Proteomes" id="UP001107558">
    <property type="component" value="Chromosome 4"/>
</dbReference>
<dbReference type="SMART" id="SM00708">
    <property type="entry name" value="PhBP"/>
    <property type="match status" value="1"/>
</dbReference>
<dbReference type="Pfam" id="PF01395">
    <property type="entry name" value="PBP_GOBP"/>
    <property type="match status" value="1"/>
</dbReference>
<proteinExistence type="inferred from homology"/>
<accession>A0A9J6BC69</accession>
<comment type="caution">
    <text evidence="5">The sequence shown here is derived from an EMBL/GenBank/DDBJ whole genome shotgun (WGS) entry which is preliminary data.</text>
</comment>
<sequence length="148" mass="17631">MINLKFLFFFAIFTIAIAQEDLHDFTESVMAIQEYCEEKENVTMEFEFSSEEFQEADNHEWKCMLECVATELGIFRNHKFYDRGFYKMIKRIFPDLNQELNEVIKFITSSCETTVFDDRCEAGYEFMNCLQNVLDSERPIVNLVDFDL</sequence>
<feature type="chain" id="PRO_5039941847" description="Odorant binding protein" evidence="4">
    <location>
        <begin position="19"/>
        <end position="148"/>
    </location>
</feature>